<reference evidence="2" key="1">
    <citation type="submission" date="2016-06" db="EMBL/GenBank/DDBJ databases">
        <title>Parallel loss of symbiosis genes in relatives of nitrogen-fixing non-legume Parasponia.</title>
        <authorList>
            <person name="Van Velzen R."/>
            <person name="Holmer R."/>
            <person name="Bu F."/>
            <person name="Rutten L."/>
            <person name="Van Zeijl A."/>
            <person name="Liu W."/>
            <person name="Santuari L."/>
            <person name="Cao Q."/>
            <person name="Sharma T."/>
            <person name="Shen D."/>
            <person name="Roswanjaya Y."/>
            <person name="Wardhani T."/>
            <person name="Kalhor M.S."/>
            <person name="Jansen J."/>
            <person name="Van den Hoogen J."/>
            <person name="Gungor B."/>
            <person name="Hartog M."/>
            <person name="Hontelez J."/>
            <person name="Verver J."/>
            <person name="Yang W.-C."/>
            <person name="Schijlen E."/>
            <person name="Repin R."/>
            <person name="Schilthuizen M."/>
            <person name="Schranz E."/>
            <person name="Heidstra R."/>
            <person name="Miyata K."/>
            <person name="Fedorova E."/>
            <person name="Kohlen W."/>
            <person name="Bisseling T."/>
            <person name="Smit S."/>
            <person name="Geurts R."/>
        </authorList>
    </citation>
    <scope>NUCLEOTIDE SEQUENCE [LARGE SCALE GENOMIC DNA]</scope>
    <source>
        <strain evidence="2">cv. WU1-14</strain>
    </source>
</reference>
<gene>
    <name evidence="1" type="ORF">PanWU01x14_138510</name>
</gene>
<sequence>MEARDSSSSSSWWRIGMGPLHYCSNSERHQRWWKTTPFCPSPPCTSSPRSSFVVFKLLLTHFAFEALIMTISPLSPPYPFNVSVQE</sequence>
<dbReference type="AlphaFoldDB" id="A0A2P5CMV5"/>
<keyword evidence="2" id="KW-1185">Reference proteome</keyword>
<accession>A0A2P5CMV5</accession>
<dbReference type="Proteomes" id="UP000237105">
    <property type="component" value="Unassembled WGS sequence"/>
</dbReference>
<organism evidence="1 2">
    <name type="scientific">Parasponia andersonii</name>
    <name type="common">Sponia andersonii</name>
    <dbReference type="NCBI Taxonomy" id="3476"/>
    <lineage>
        <taxon>Eukaryota</taxon>
        <taxon>Viridiplantae</taxon>
        <taxon>Streptophyta</taxon>
        <taxon>Embryophyta</taxon>
        <taxon>Tracheophyta</taxon>
        <taxon>Spermatophyta</taxon>
        <taxon>Magnoliopsida</taxon>
        <taxon>eudicotyledons</taxon>
        <taxon>Gunneridae</taxon>
        <taxon>Pentapetalae</taxon>
        <taxon>rosids</taxon>
        <taxon>fabids</taxon>
        <taxon>Rosales</taxon>
        <taxon>Cannabaceae</taxon>
        <taxon>Parasponia</taxon>
    </lineage>
</organism>
<protein>
    <submittedName>
        <fullName evidence="1">Uncharacterized protein</fullName>
    </submittedName>
</protein>
<comment type="caution">
    <text evidence="1">The sequence shown here is derived from an EMBL/GenBank/DDBJ whole genome shotgun (WGS) entry which is preliminary data.</text>
</comment>
<evidence type="ECO:0000313" key="2">
    <source>
        <dbReference type="Proteomes" id="UP000237105"/>
    </source>
</evidence>
<proteinExistence type="predicted"/>
<name>A0A2P5CMV5_PARAD</name>
<evidence type="ECO:0000313" key="1">
    <source>
        <dbReference type="EMBL" id="PON62326.1"/>
    </source>
</evidence>
<dbReference type="EMBL" id="JXTB01000113">
    <property type="protein sequence ID" value="PON62326.1"/>
    <property type="molecule type" value="Genomic_DNA"/>
</dbReference>